<dbReference type="AlphaFoldDB" id="A0A6B9V085"/>
<reference evidence="2" key="1">
    <citation type="journal article" date="2020" name="MBio">
        <title>Staphylococcus epidermidis MSCRAMM SesJ is Encoded in Composite Islands.</title>
        <authorList>
            <person name="Arora S."/>
            <person name="Li X."/>
            <person name="Hillhouse A."/>
            <person name="Konganti K."/>
            <person name="Little S.V."/>
            <person name="Lawhon S.D."/>
            <person name="Threadgill D."/>
            <person name="Shelburne S."/>
            <person name="Hook M."/>
        </authorList>
    </citation>
    <scope>NUCLEOTIDE SEQUENCE</scope>
    <source>
        <strain evidence="2">MB567</strain>
    </source>
</reference>
<evidence type="ECO:0000256" key="1">
    <source>
        <dbReference type="SAM" id="Phobius"/>
    </source>
</evidence>
<keyword evidence="1" id="KW-1133">Transmembrane helix</keyword>
<name>A0A6B9V085_STAEP</name>
<feature type="transmembrane region" description="Helical" evidence="1">
    <location>
        <begin position="65"/>
        <end position="86"/>
    </location>
</feature>
<dbReference type="RefSeq" id="WP_002495149.1">
    <property type="nucleotide sequence ID" value="NZ_CP043804.1"/>
</dbReference>
<evidence type="ECO:0000313" key="2">
    <source>
        <dbReference type="EMBL" id="QHN74178.1"/>
    </source>
</evidence>
<keyword evidence="1" id="KW-0472">Membrane</keyword>
<dbReference type="EMBL" id="MK770829">
    <property type="protein sequence ID" value="QHN74178.1"/>
    <property type="molecule type" value="Genomic_DNA"/>
</dbReference>
<proteinExistence type="predicted"/>
<keyword evidence="1" id="KW-0812">Transmembrane</keyword>
<sequence>MENKSTDIIITPSEVTNSSEDIVKIITNSLSIPRSILPSSEDIKIALSLLPRELNLISPRLRDKFIAKTCVAISVGLFDGAIIYIWNSVIKELRFRVHSFGMEMIKNVLGNKKDDDFLDEIKDADLLKLSYQLNILSEQGFFYLNQCREMRNNASVAHPTKIEIDDRELITFISRCCKYGLSHDNATKGIDMKVFISMLENETTTMDNLSTMSDSIKNTFDLQQELVMKILYSNYVDESSSTTKRNNSLELAKLLKPILTNKIETSFIEKHNRLSVIGDTTASSTSRKFFESIGLLNRLNDVEKVAIFKKAITQLTDAHLGLNNFYNEPVFAERLYEISKQITPIPEIIIPEYVEVIFTCYLGNDYGVSNNAMSYYKDMLKNLTPKGLEFIFDYIEKNEQLISKVLATPWKKAILVVLVEDYASSSLLTRAQENKLREIKHKYSI</sequence>
<protein>
    <submittedName>
        <fullName evidence="2">Uncharacterized protein</fullName>
    </submittedName>
</protein>
<accession>A0A6B9V085</accession>
<organism evidence="2">
    <name type="scientific">Staphylococcus epidermidis</name>
    <dbReference type="NCBI Taxonomy" id="1282"/>
    <lineage>
        <taxon>Bacteria</taxon>
        <taxon>Bacillati</taxon>
        <taxon>Bacillota</taxon>
        <taxon>Bacilli</taxon>
        <taxon>Bacillales</taxon>
        <taxon>Staphylococcaceae</taxon>
        <taxon>Staphylococcus</taxon>
    </lineage>
</organism>